<feature type="compositionally biased region" description="Basic and acidic residues" evidence="5">
    <location>
        <begin position="1"/>
        <end position="20"/>
    </location>
</feature>
<evidence type="ECO:0000256" key="4">
    <source>
        <dbReference type="ARBA" id="ARBA00023033"/>
    </source>
</evidence>
<evidence type="ECO:0000256" key="2">
    <source>
        <dbReference type="ARBA" id="ARBA00022643"/>
    </source>
</evidence>
<dbReference type="Pfam" id="PF00296">
    <property type="entry name" value="Bac_luciferase"/>
    <property type="match status" value="1"/>
</dbReference>
<keyword evidence="8" id="KW-1185">Reference proteome</keyword>
<dbReference type="InterPro" id="IPR050172">
    <property type="entry name" value="SsuD_RutA_monooxygenase"/>
</dbReference>
<dbReference type="CDD" id="cd01094">
    <property type="entry name" value="Alkanesulfonate_monoxygenase"/>
    <property type="match status" value="1"/>
</dbReference>
<dbReference type="EMBL" id="JADKYB010000031">
    <property type="protein sequence ID" value="MBM9510067.1"/>
    <property type="molecule type" value="Genomic_DNA"/>
</dbReference>
<evidence type="ECO:0000259" key="6">
    <source>
        <dbReference type="Pfam" id="PF00296"/>
    </source>
</evidence>
<keyword evidence="3" id="KW-0560">Oxidoreductase</keyword>
<feature type="compositionally biased region" description="Basic residues" evidence="5">
    <location>
        <begin position="42"/>
        <end position="53"/>
    </location>
</feature>
<evidence type="ECO:0000256" key="1">
    <source>
        <dbReference type="ARBA" id="ARBA00022630"/>
    </source>
</evidence>
<evidence type="ECO:0000313" key="8">
    <source>
        <dbReference type="Proteomes" id="UP000749040"/>
    </source>
</evidence>
<dbReference type="InterPro" id="IPR011251">
    <property type="entry name" value="Luciferase-like_dom"/>
</dbReference>
<dbReference type="PANTHER" id="PTHR42847">
    <property type="entry name" value="ALKANESULFONATE MONOOXYGENASE"/>
    <property type="match status" value="1"/>
</dbReference>
<dbReference type="Gene3D" id="3.20.20.30">
    <property type="entry name" value="Luciferase-like domain"/>
    <property type="match status" value="1"/>
</dbReference>
<proteinExistence type="predicted"/>
<reference evidence="7 8" key="1">
    <citation type="submission" date="2021-01" db="EMBL/GenBank/DDBJ databases">
        <title>Streptomyces acididurans sp. nov., isolated from a peat swamp forest soil.</title>
        <authorList>
            <person name="Chantavorakit T."/>
            <person name="Duangmal K."/>
        </authorList>
    </citation>
    <scope>NUCLEOTIDE SEQUENCE [LARGE SCALE GENOMIC DNA]</scope>
    <source>
        <strain evidence="7 8">KK5PA1</strain>
    </source>
</reference>
<keyword evidence="2" id="KW-0288">FMN</keyword>
<evidence type="ECO:0000256" key="5">
    <source>
        <dbReference type="SAM" id="MobiDB-lite"/>
    </source>
</evidence>
<evidence type="ECO:0000313" key="7">
    <source>
        <dbReference type="EMBL" id="MBM9510067.1"/>
    </source>
</evidence>
<keyword evidence="1" id="KW-0285">Flavoprotein</keyword>
<accession>A0ABS2U4Z5</accession>
<dbReference type="InterPro" id="IPR036661">
    <property type="entry name" value="Luciferase-like_sf"/>
</dbReference>
<comment type="caution">
    <text evidence="7">The sequence shown here is derived from an EMBL/GenBank/DDBJ whole genome shotgun (WGS) entry which is preliminary data.</text>
</comment>
<evidence type="ECO:0000256" key="3">
    <source>
        <dbReference type="ARBA" id="ARBA00023002"/>
    </source>
</evidence>
<protein>
    <submittedName>
        <fullName evidence="7">LLM class flavin-dependent oxidoreductase</fullName>
    </submittedName>
</protein>
<sequence length="432" mass="47920">MRRTPRRPDRPCADVPRRPPDSPPDSPAPTVLTPFPPAWPRRGIRRRHGRRTAVTHPVHEAEGLLGKTKNLKENPLFNDQKFKLGVFSANCSGGLVMSDAPTNFRVTWDQQLRIARTADRLGLEAMVPVGRWIGFGGDTNFNGVCFETYTWAAGLAQATENIGIFTTTHLPTVHPVAGAKMAATVDHISGGRFGMNLVMGWFTPEMELFGGRQLEHDERYAYGQEWLDFAEKLWNEPDSFDFQGTFFQAKGASSYPKPVLDPRPALINAGASPAGQEFSARNVDVNLIALPVEEVPGYVKRIKGLAHTKYERDIDVWTYCLVICRETEKEAKAAYRAIIDAGDWPGARNIMEVLGVQSQSFGSQIDKFQERFIAGWGGPTLMGTPEQVTEQFAELSEAGMSGAVFGFLDYADELAQFGAEVLPLMRKHGLRH</sequence>
<gene>
    <name evidence="7" type="ORF">ITX44_37020</name>
</gene>
<dbReference type="Proteomes" id="UP000749040">
    <property type="component" value="Unassembled WGS sequence"/>
</dbReference>
<feature type="region of interest" description="Disordered" evidence="5">
    <location>
        <begin position="1"/>
        <end position="53"/>
    </location>
</feature>
<keyword evidence="4" id="KW-0503">Monooxygenase</keyword>
<name>A0ABS2U4Z5_9ACTN</name>
<dbReference type="PANTHER" id="PTHR42847:SF4">
    <property type="entry name" value="ALKANESULFONATE MONOOXYGENASE-RELATED"/>
    <property type="match status" value="1"/>
</dbReference>
<dbReference type="SUPFAM" id="SSF51679">
    <property type="entry name" value="Bacterial luciferase-like"/>
    <property type="match status" value="1"/>
</dbReference>
<feature type="domain" description="Luciferase-like" evidence="6">
    <location>
        <begin position="83"/>
        <end position="401"/>
    </location>
</feature>
<organism evidence="7 8">
    <name type="scientific">Actinacidiphila acididurans</name>
    <dbReference type="NCBI Taxonomy" id="2784346"/>
    <lineage>
        <taxon>Bacteria</taxon>
        <taxon>Bacillati</taxon>
        <taxon>Actinomycetota</taxon>
        <taxon>Actinomycetes</taxon>
        <taxon>Kitasatosporales</taxon>
        <taxon>Streptomycetaceae</taxon>
        <taxon>Actinacidiphila</taxon>
    </lineage>
</organism>